<organism evidence="7 8">
    <name type="scientific">Nocardia tenerifensis</name>
    <dbReference type="NCBI Taxonomy" id="228006"/>
    <lineage>
        <taxon>Bacteria</taxon>
        <taxon>Bacillati</taxon>
        <taxon>Actinomycetota</taxon>
        <taxon>Actinomycetes</taxon>
        <taxon>Mycobacteriales</taxon>
        <taxon>Nocardiaceae</taxon>
        <taxon>Nocardia</taxon>
    </lineage>
</organism>
<evidence type="ECO:0000313" key="8">
    <source>
        <dbReference type="Proteomes" id="UP000247569"/>
    </source>
</evidence>
<dbReference type="CDD" id="cd15831">
    <property type="entry name" value="BTAD"/>
    <property type="match status" value="1"/>
</dbReference>
<dbReference type="PANTHER" id="PTHR35807:SF1">
    <property type="entry name" value="TRANSCRIPTIONAL REGULATOR REDD"/>
    <property type="match status" value="1"/>
</dbReference>
<dbReference type="InterPro" id="IPR027417">
    <property type="entry name" value="P-loop_NTPase"/>
</dbReference>
<dbReference type="SMART" id="SM01043">
    <property type="entry name" value="BTAD"/>
    <property type="match status" value="1"/>
</dbReference>
<name>A0A318JXP9_9NOCA</name>
<evidence type="ECO:0000256" key="2">
    <source>
        <dbReference type="ARBA" id="ARBA00023015"/>
    </source>
</evidence>
<dbReference type="Pfam" id="PF03704">
    <property type="entry name" value="BTAD"/>
    <property type="match status" value="1"/>
</dbReference>
<feature type="domain" description="OmpR/PhoB-type" evidence="6">
    <location>
        <begin position="1"/>
        <end position="99"/>
    </location>
</feature>
<dbReference type="PROSITE" id="PS51755">
    <property type="entry name" value="OMPR_PHOB"/>
    <property type="match status" value="1"/>
</dbReference>
<dbReference type="GO" id="GO:0043531">
    <property type="term" value="F:ADP binding"/>
    <property type="evidence" value="ECO:0007669"/>
    <property type="project" value="InterPro"/>
</dbReference>
<dbReference type="InterPro" id="IPR002182">
    <property type="entry name" value="NB-ARC"/>
</dbReference>
<dbReference type="Pfam" id="PF13424">
    <property type="entry name" value="TPR_12"/>
    <property type="match status" value="1"/>
</dbReference>
<dbReference type="SUPFAM" id="SSF46894">
    <property type="entry name" value="C-terminal effector domain of the bipartite response regulators"/>
    <property type="match status" value="1"/>
</dbReference>
<dbReference type="PRINTS" id="PR00364">
    <property type="entry name" value="DISEASERSIST"/>
</dbReference>
<dbReference type="SMART" id="SM00862">
    <property type="entry name" value="Trans_reg_C"/>
    <property type="match status" value="1"/>
</dbReference>
<comment type="similarity">
    <text evidence="1">Belongs to the AfsR/DnrI/RedD regulatory family.</text>
</comment>
<dbReference type="InterPro" id="IPR051677">
    <property type="entry name" value="AfsR-DnrI-RedD_regulator"/>
</dbReference>
<accession>A0A318JXP9</accession>
<dbReference type="Gene3D" id="1.10.10.10">
    <property type="entry name" value="Winged helix-like DNA-binding domain superfamily/Winged helix DNA-binding domain"/>
    <property type="match status" value="1"/>
</dbReference>
<dbReference type="OrthoDB" id="5521887at2"/>
<dbReference type="InterPro" id="IPR016032">
    <property type="entry name" value="Sig_transdc_resp-reg_C-effctor"/>
</dbReference>
<dbReference type="Proteomes" id="UP000247569">
    <property type="component" value="Unassembled WGS sequence"/>
</dbReference>
<evidence type="ECO:0000256" key="3">
    <source>
        <dbReference type="ARBA" id="ARBA00023125"/>
    </source>
</evidence>
<dbReference type="Gene3D" id="1.25.40.10">
    <property type="entry name" value="Tetratricopeptide repeat domain"/>
    <property type="match status" value="2"/>
</dbReference>
<gene>
    <name evidence="7" type="ORF">DFR70_10897</name>
</gene>
<dbReference type="GO" id="GO:0000160">
    <property type="term" value="P:phosphorelay signal transduction system"/>
    <property type="evidence" value="ECO:0007669"/>
    <property type="project" value="InterPro"/>
</dbReference>
<feature type="DNA-binding region" description="OmpR/PhoB-type" evidence="5">
    <location>
        <begin position="1"/>
        <end position="99"/>
    </location>
</feature>
<evidence type="ECO:0000313" key="7">
    <source>
        <dbReference type="EMBL" id="PXX61539.1"/>
    </source>
</evidence>
<keyword evidence="4" id="KW-0804">Transcription</keyword>
<dbReference type="AlphaFoldDB" id="A0A318JXP9"/>
<dbReference type="GO" id="GO:0006355">
    <property type="term" value="P:regulation of DNA-templated transcription"/>
    <property type="evidence" value="ECO:0007669"/>
    <property type="project" value="InterPro"/>
</dbReference>
<reference evidence="7 8" key="1">
    <citation type="submission" date="2018-05" db="EMBL/GenBank/DDBJ databases">
        <title>Genomic Encyclopedia of Type Strains, Phase IV (KMG-IV): sequencing the most valuable type-strain genomes for metagenomic binning, comparative biology and taxonomic classification.</title>
        <authorList>
            <person name="Goeker M."/>
        </authorList>
    </citation>
    <scope>NUCLEOTIDE SEQUENCE [LARGE SCALE GENOMIC DNA]</scope>
    <source>
        <strain evidence="7 8">DSM 44704</strain>
    </source>
</reference>
<dbReference type="InterPro" id="IPR001867">
    <property type="entry name" value="OmpR/PhoB-type_DNA-bd"/>
</dbReference>
<evidence type="ECO:0000256" key="1">
    <source>
        <dbReference type="ARBA" id="ARBA00005820"/>
    </source>
</evidence>
<keyword evidence="8" id="KW-1185">Reference proteome</keyword>
<dbReference type="Pfam" id="PF00486">
    <property type="entry name" value="Trans_reg_C"/>
    <property type="match status" value="1"/>
</dbReference>
<keyword evidence="2" id="KW-0805">Transcription regulation</keyword>
<dbReference type="EMBL" id="QJKF01000008">
    <property type="protein sequence ID" value="PXX61539.1"/>
    <property type="molecule type" value="Genomic_DNA"/>
</dbReference>
<dbReference type="InterPro" id="IPR011990">
    <property type="entry name" value="TPR-like_helical_dom_sf"/>
</dbReference>
<keyword evidence="3 5" id="KW-0238">DNA-binding</keyword>
<dbReference type="Gene3D" id="3.40.50.300">
    <property type="entry name" value="P-loop containing nucleotide triphosphate hydrolases"/>
    <property type="match status" value="1"/>
</dbReference>
<dbReference type="InterPro" id="IPR036388">
    <property type="entry name" value="WH-like_DNA-bd_sf"/>
</dbReference>
<sequence length="962" mass="102660">MSLQFVVLGEVKAWRGETALQLGPPQRRAVLAALLLRAGSTVTAAELVEGIWGERPVPRAVAALRTHVAQLRRTLEPERVARGPAAVLVSVGDGYLLRIPPGSTDVAEVERLVAAAEQVRAGQPAAARANLVAALDKWNGTALSGLPGPFAERQRARLEQWRLAILEDRLALDIETGRSSEAVVELAALIEEHPLRERFRALLMTALYNCGRQSDALDSYAQARRALVDGVGVEPGPELTALHERILRGTMPAIAQPRTATVRVPMDHDPVPAQLPPDLADFTGRERLVDELAGQLTGAGSAVAISAVGGMGGVGKTTLALHVAHRVRDRFPDGQLYANLHGVDPEPTPPGAALGGFLRALGVAEGDIPSTVDERAAELRTRLSGKRILMVLDNARDYAQVAPLLAGSAVLITSRSALTELPAVTRTRLDVLETAEAMALLVRILGADRVAAEPESAREVVAHCGLLPLAVRIVGARLAVRPRWTIASFAARLADEKSRLSVLKTGELAIEAVFRLGYGQLSAAQAKAFRTLALADVPDLSIDAIAAILGISQPEAEEVCESLVDLSLLETATPGRYRFHDLLRLFARSVADEDESDVLARVLDYHLASAKNLLSAIDYSNTTRLVVPTVVPGRAFGSGSEGQAWNDIERPVVIALHQQAARVGGRALDVAADLAWVMAELMDAGTAARELSRALESLLDTAIAEDNLAAERRIRTALGALLQVGLGEVEASLPHLHAVSGPPGNEVDRRLSVLASVLLGVAARRLGDANASHRHFEYATRLTRTLGDRSMEAWCLALVTRTYCEAGQYDEALAMAQRAIALAKEASNPVALGWATHELAATLSMRGEHPRAIELGTEAVRAARRNGVRLWEGWARTRLAQIHLHAGNMVDAQTQSACALQLLTTAADPIDRARAMALHAAALAARGSQERAAQEFQEAAEIFTRAGLSPPTIDRLYGTGAQ</sequence>
<evidence type="ECO:0000256" key="4">
    <source>
        <dbReference type="ARBA" id="ARBA00023163"/>
    </source>
</evidence>
<evidence type="ECO:0000259" key="6">
    <source>
        <dbReference type="PROSITE" id="PS51755"/>
    </source>
</evidence>
<proteinExistence type="inferred from homology"/>
<dbReference type="SUPFAM" id="SSF48452">
    <property type="entry name" value="TPR-like"/>
    <property type="match status" value="2"/>
</dbReference>
<dbReference type="SUPFAM" id="SSF52540">
    <property type="entry name" value="P-loop containing nucleoside triphosphate hydrolases"/>
    <property type="match status" value="1"/>
</dbReference>
<evidence type="ECO:0000256" key="5">
    <source>
        <dbReference type="PROSITE-ProRule" id="PRU01091"/>
    </source>
</evidence>
<dbReference type="PANTHER" id="PTHR35807">
    <property type="entry name" value="TRANSCRIPTIONAL REGULATOR REDD-RELATED"/>
    <property type="match status" value="1"/>
</dbReference>
<dbReference type="InterPro" id="IPR005158">
    <property type="entry name" value="BTAD"/>
</dbReference>
<dbReference type="RefSeq" id="WP_110293711.1">
    <property type="nucleotide sequence ID" value="NZ_QJKF01000008.1"/>
</dbReference>
<dbReference type="GO" id="GO:0003677">
    <property type="term" value="F:DNA binding"/>
    <property type="evidence" value="ECO:0007669"/>
    <property type="project" value="UniProtKB-UniRule"/>
</dbReference>
<dbReference type="Pfam" id="PF00931">
    <property type="entry name" value="NB-ARC"/>
    <property type="match status" value="1"/>
</dbReference>
<protein>
    <submittedName>
        <fullName evidence="7">DNA-binding SARP family transcriptional activator</fullName>
    </submittedName>
</protein>
<comment type="caution">
    <text evidence="7">The sequence shown here is derived from an EMBL/GenBank/DDBJ whole genome shotgun (WGS) entry which is preliminary data.</text>
</comment>